<evidence type="ECO:0000313" key="2">
    <source>
        <dbReference type="EMBL" id="USS39899.1"/>
    </source>
</evidence>
<dbReference type="NCBIfam" id="TIGR01564">
    <property type="entry name" value="S_layer_MJ"/>
    <property type="match status" value="1"/>
</dbReference>
<organism evidence="2 3">
    <name type="scientific">Thermococcus aggregans</name>
    <dbReference type="NCBI Taxonomy" id="110163"/>
    <lineage>
        <taxon>Archaea</taxon>
        <taxon>Methanobacteriati</taxon>
        <taxon>Methanobacteriota</taxon>
        <taxon>Thermococci</taxon>
        <taxon>Thermococcales</taxon>
        <taxon>Thermococcaceae</taxon>
        <taxon>Thermococcus</taxon>
    </lineage>
</organism>
<proteinExistence type="predicted"/>
<dbReference type="AlphaFoldDB" id="A0A9E7MVV2"/>
<dbReference type="KEGG" id="tagg:NF865_05880"/>
<keyword evidence="3" id="KW-1185">Reference proteome</keyword>
<accession>A0A9E7MVV2</accession>
<reference evidence="2" key="1">
    <citation type="journal article" date="1998" name="Int. J. Syst. Bacteriol. 48 Pt">
        <title>Thermococcus guaymasensis sp. nov. and Thermococcus aggregans sp. nov., two novel thermophilic archaea isolated from the Guaymas Basin hydrothermal vent site.</title>
        <authorList>
            <person name="Canganella F."/>
            <person name="Jones W.J."/>
            <person name="Gambacorta A."/>
            <person name="Antranikian G."/>
        </authorList>
    </citation>
    <scope>NUCLEOTIDE SEQUENCE</scope>
    <source>
        <strain evidence="2">TY</strain>
    </source>
</reference>
<evidence type="ECO:0000259" key="1">
    <source>
        <dbReference type="Pfam" id="PF05124"/>
    </source>
</evidence>
<evidence type="ECO:0000313" key="3">
    <source>
        <dbReference type="Proteomes" id="UP001055732"/>
    </source>
</evidence>
<dbReference type="EMBL" id="CP099582">
    <property type="protein sequence ID" value="USS39899.1"/>
    <property type="molecule type" value="Genomic_DNA"/>
</dbReference>
<dbReference type="RefSeq" id="WP_253303856.1">
    <property type="nucleotide sequence ID" value="NZ_CP099582.1"/>
</dbReference>
<name>A0A9E7MVV2_THEAG</name>
<gene>
    <name evidence="2" type="ORF">NF865_05880</name>
</gene>
<sequence length="553" mass="64372">MKKVGVFLITLIFFSSLPLEATQAREPQVIVEINPDLELFSVVYILAFNGSDPFIIAPRDYVQDVLTYFAPYKEHEAVKYIREVLDESLPYYSRDSAMMDLGGRLALLDYLPNETNLGDLKPLAEFASESNFMEFYKAHREDYLKYTSSIVPYLENVPELHRKFFGFTYQEYRVELSYSVRIHPHAIFREERAYCIGYALPSKYKAQMFQQVVTIFHEFTHPLVGDFLGENFEFFKNKTYYLDEVRSQMPVTTSYDYGHFGSFSRYLNEILTESLAEYFALKSGVPEDFVKFRSLQLSTDLYLIQDFLREYEHFEKTRKENETLFDYAPIMAEHMEKWATPENISEYFKMRTPITGLWAVDRIKYMGKVIIVYGTQNPDKSGTEYDRETAEEYKRGLERSFIWFYGSSPEIIVKADVDLTDDDLKENLILIGGPVANKITRELNDRLPITFVQDENGLSLKRNPSAVKDFHAFLITNESLIELSLDSTIPCDGSMGVLQTIRNPWNEKNFIIVLAGLTRYGTRSISKNQDFTASYKIFGRNHTELGFYTQNGW</sequence>
<feature type="domain" description="S-layer protein outer" evidence="1">
    <location>
        <begin position="412"/>
        <end position="526"/>
    </location>
</feature>
<dbReference type="InterPro" id="IPR006454">
    <property type="entry name" value="S_layer_MJ"/>
</dbReference>
<dbReference type="InterPro" id="IPR022651">
    <property type="entry name" value="S_layer_C"/>
</dbReference>
<dbReference type="Pfam" id="PF05124">
    <property type="entry name" value="S_layer_C"/>
    <property type="match status" value="1"/>
</dbReference>
<dbReference type="Proteomes" id="UP001055732">
    <property type="component" value="Chromosome"/>
</dbReference>
<reference evidence="2" key="2">
    <citation type="submission" date="2022-06" db="EMBL/GenBank/DDBJ databases">
        <authorList>
            <person name="Park Y.-J."/>
        </authorList>
    </citation>
    <scope>NUCLEOTIDE SEQUENCE</scope>
    <source>
        <strain evidence="2">TY</strain>
    </source>
</reference>
<protein>
    <submittedName>
        <fullName evidence="2">S-layer protein</fullName>
    </submittedName>
</protein>